<evidence type="ECO:0000256" key="1">
    <source>
        <dbReference type="ARBA" id="ARBA00004141"/>
    </source>
</evidence>
<reference evidence="6" key="1">
    <citation type="submission" date="2025-08" db="UniProtKB">
        <authorList>
            <consortium name="Ensembl"/>
        </authorList>
    </citation>
    <scope>IDENTIFICATION</scope>
</reference>
<dbReference type="GO" id="GO:0005886">
    <property type="term" value="C:plasma membrane"/>
    <property type="evidence" value="ECO:0007669"/>
    <property type="project" value="TreeGrafter"/>
</dbReference>
<comment type="subcellular location">
    <subcellularLocation>
        <location evidence="1">Membrane</location>
        <topology evidence="1">Multi-pass membrane protein</topology>
    </subcellularLocation>
</comment>
<dbReference type="PANTHER" id="PTHR11003:SF57">
    <property type="entry name" value="POTASSIUM CHANNEL SUBFAMILY K MEMBER 13"/>
    <property type="match status" value="1"/>
</dbReference>
<evidence type="ECO:0000313" key="7">
    <source>
        <dbReference type="Proteomes" id="UP000261420"/>
    </source>
</evidence>
<evidence type="ECO:0000256" key="2">
    <source>
        <dbReference type="ARBA" id="ARBA00022692"/>
    </source>
</evidence>
<dbReference type="InterPro" id="IPR003280">
    <property type="entry name" value="2pore_dom_K_chnl"/>
</dbReference>
<dbReference type="GO" id="GO:0030322">
    <property type="term" value="P:stabilization of membrane potential"/>
    <property type="evidence" value="ECO:0007669"/>
    <property type="project" value="TreeGrafter"/>
</dbReference>
<dbReference type="Proteomes" id="UP000261420">
    <property type="component" value="Unplaced"/>
</dbReference>
<evidence type="ECO:0008006" key="8">
    <source>
        <dbReference type="Google" id="ProtNLM"/>
    </source>
</evidence>
<dbReference type="SUPFAM" id="SSF81324">
    <property type="entry name" value="Voltage-gated potassium channels"/>
    <property type="match status" value="1"/>
</dbReference>
<dbReference type="AlphaFoldDB" id="A0A3B4TN86"/>
<keyword evidence="3 5" id="KW-1133">Transmembrane helix</keyword>
<dbReference type="OMA" id="DSRPRWD"/>
<dbReference type="GeneTree" id="ENSGT00940000166868"/>
<evidence type="ECO:0000256" key="4">
    <source>
        <dbReference type="ARBA" id="ARBA00023136"/>
    </source>
</evidence>
<dbReference type="Gene3D" id="1.10.287.70">
    <property type="match status" value="1"/>
</dbReference>
<proteinExistence type="predicted"/>
<organism evidence="6 7">
    <name type="scientific">Seriola dumerili</name>
    <name type="common">Greater amberjack</name>
    <name type="synonym">Caranx dumerili</name>
    <dbReference type="NCBI Taxonomy" id="41447"/>
    <lineage>
        <taxon>Eukaryota</taxon>
        <taxon>Metazoa</taxon>
        <taxon>Chordata</taxon>
        <taxon>Craniata</taxon>
        <taxon>Vertebrata</taxon>
        <taxon>Euteleostomi</taxon>
        <taxon>Actinopterygii</taxon>
        <taxon>Neopterygii</taxon>
        <taxon>Teleostei</taxon>
        <taxon>Neoteleostei</taxon>
        <taxon>Acanthomorphata</taxon>
        <taxon>Carangaria</taxon>
        <taxon>Carangiformes</taxon>
        <taxon>Carangidae</taxon>
        <taxon>Seriola</taxon>
    </lineage>
</organism>
<sequence>FAGRTFLETTCFCLLGVLIVLYMLAGAAIFSFLESPAELQAHQLWERRLRDFSHEHKISCEDLKHPLRHYEEARTAGIQTEQGRALWDIPGAFYFVGTVVSTIGESKLMVY</sequence>
<dbReference type="GO" id="GO:0022841">
    <property type="term" value="F:potassium ion leak channel activity"/>
    <property type="evidence" value="ECO:0007669"/>
    <property type="project" value="TreeGrafter"/>
</dbReference>
<accession>A0A3B4TN86</accession>
<feature type="transmembrane region" description="Helical" evidence="5">
    <location>
        <begin position="12"/>
        <end position="33"/>
    </location>
</feature>
<name>A0A3B4TN86_SERDU</name>
<dbReference type="PANTHER" id="PTHR11003">
    <property type="entry name" value="POTASSIUM CHANNEL, SUBFAMILY K"/>
    <property type="match status" value="1"/>
</dbReference>
<protein>
    <recommendedName>
        <fullName evidence="8">Potassium channel domain-containing protein</fullName>
    </recommendedName>
</protein>
<dbReference type="Ensembl" id="ENSSDUT00000007861.1">
    <property type="protein sequence ID" value="ENSSDUP00000007721.1"/>
    <property type="gene ID" value="ENSSDUG00000005665.1"/>
</dbReference>
<keyword evidence="7" id="KW-1185">Reference proteome</keyword>
<evidence type="ECO:0000256" key="3">
    <source>
        <dbReference type="ARBA" id="ARBA00022989"/>
    </source>
</evidence>
<dbReference type="GO" id="GO:0015271">
    <property type="term" value="F:outward rectifier potassium channel activity"/>
    <property type="evidence" value="ECO:0007669"/>
    <property type="project" value="TreeGrafter"/>
</dbReference>
<keyword evidence="2 5" id="KW-0812">Transmembrane</keyword>
<evidence type="ECO:0000313" key="6">
    <source>
        <dbReference type="Ensembl" id="ENSSDUP00000007721.1"/>
    </source>
</evidence>
<keyword evidence="4 5" id="KW-0472">Membrane</keyword>
<reference evidence="6" key="2">
    <citation type="submission" date="2025-09" db="UniProtKB">
        <authorList>
            <consortium name="Ensembl"/>
        </authorList>
    </citation>
    <scope>IDENTIFICATION</scope>
</reference>
<evidence type="ECO:0000256" key="5">
    <source>
        <dbReference type="SAM" id="Phobius"/>
    </source>
</evidence>